<dbReference type="InterPro" id="IPR025877">
    <property type="entry name" value="MobA-like_NTP_Trfase"/>
</dbReference>
<evidence type="ECO:0000313" key="5">
    <source>
        <dbReference type="EMBL" id="MBA8887541.1"/>
    </source>
</evidence>
<keyword evidence="6" id="KW-1185">Reference proteome</keyword>
<reference evidence="5 6" key="1">
    <citation type="submission" date="2020-07" db="EMBL/GenBank/DDBJ databases">
        <title>Genomic Encyclopedia of Type Strains, Phase IV (KMG-V): Genome sequencing to study the core and pangenomes of soil and plant-associated prokaryotes.</title>
        <authorList>
            <person name="Whitman W."/>
        </authorList>
    </citation>
    <scope>NUCLEOTIDE SEQUENCE [LARGE SCALE GENOMIC DNA]</scope>
    <source>
        <strain evidence="5 6">RH2WT43</strain>
    </source>
</reference>
<accession>A0A839F5T6</accession>
<evidence type="ECO:0000256" key="2">
    <source>
        <dbReference type="ARBA" id="ARBA00022695"/>
    </source>
</evidence>
<dbReference type="PANTHER" id="PTHR43584:SF8">
    <property type="entry name" value="N-ACETYLMURAMATE ALPHA-1-PHOSPHATE URIDYLYLTRANSFERASE"/>
    <property type="match status" value="1"/>
</dbReference>
<dbReference type="RefSeq" id="WP_182530600.1">
    <property type="nucleotide sequence ID" value="NZ_JACGXL010000002.1"/>
</dbReference>
<dbReference type="InterPro" id="IPR029044">
    <property type="entry name" value="Nucleotide-diphossugar_trans"/>
</dbReference>
<dbReference type="AlphaFoldDB" id="A0A839F5T6"/>
<proteinExistence type="predicted"/>
<keyword evidence="1" id="KW-0808">Transferase</keyword>
<keyword evidence="5" id="KW-0418">Kinase</keyword>
<dbReference type="GO" id="GO:0016779">
    <property type="term" value="F:nucleotidyltransferase activity"/>
    <property type="evidence" value="ECO:0007669"/>
    <property type="project" value="UniProtKB-KW"/>
</dbReference>
<dbReference type="EMBL" id="JACGXL010000002">
    <property type="protein sequence ID" value="MBA8887541.1"/>
    <property type="molecule type" value="Genomic_DNA"/>
</dbReference>
<sequence length="252" mass="27274">MTAAIVLAAGRGSRLGRHARHLPKALVRAGGRTLLDWQLQALRANGLAPIVVVGGYRATQLARAGVEAVLAPRWHETGPLASLAAAQPSRFEQGFLLAYADCPHHPANIAALLDARADVAVAGDRQWQRLWRERHGDPLVDAETYLAADGRLRAIGACPRSLDEVQAQFAGLIRFSAAGWVRASSFACAAHDATSLLAAMLREGVDVADVPLDGRWCEIDSADDLRLCRRRLHGNAPWSHDWRPRAEDGAWA</sequence>
<dbReference type="InterPro" id="IPR050065">
    <property type="entry name" value="GlmU-like"/>
</dbReference>
<gene>
    <name evidence="5" type="ORF">FHW12_001755</name>
</gene>
<evidence type="ECO:0000259" key="4">
    <source>
        <dbReference type="Pfam" id="PF12804"/>
    </source>
</evidence>
<evidence type="ECO:0000256" key="3">
    <source>
        <dbReference type="ARBA" id="ARBA00022842"/>
    </source>
</evidence>
<dbReference type="Proteomes" id="UP000550401">
    <property type="component" value="Unassembled WGS sequence"/>
</dbReference>
<name>A0A839F5T6_9GAMM</name>
<dbReference type="Gene3D" id="3.90.550.10">
    <property type="entry name" value="Spore Coat Polysaccharide Biosynthesis Protein SpsA, Chain A"/>
    <property type="match status" value="1"/>
</dbReference>
<feature type="domain" description="MobA-like NTP transferase" evidence="4">
    <location>
        <begin position="4"/>
        <end position="125"/>
    </location>
</feature>
<dbReference type="PANTHER" id="PTHR43584">
    <property type="entry name" value="NUCLEOTIDYL TRANSFERASE"/>
    <property type="match status" value="1"/>
</dbReference>
<evidence type="ECO:0000313" key="6">
    <source>
        <dbReference type="Proteomes" id="UP000550401"/>
    </source>
</evidence>
<dbReference type="Pfam" id="PF12804">
    <property type="entry name" value="NTP_transf_3"/>
    <property type="match status" value="1"/>
</dbReference>
<dbReference type="GO" id="GO:0016301">
    <property type="term" value="F:kinase activity"/>
    <property type="evidence" value="ECO:0007669"/>
    <property type="project" value="UniProtKB-KW"/>
</dbReference>
<organism evidence="5 6">
    <name type="scientific">Dokdonella fugitiva</name>
    <dbReference type="NCBI Taxonomy" id="328517"/>
    <lineage>
        <taxon>Bacteria</taxon>
        <taxon>Pseudomonadati</taxon>
        <taxon>Pseudomonadota</taxon>
        <taxon>Gammaproteobacteria</taxon>
        <taxon>Lysobacterales</taxon>
        <taxon>Rhodanobacteraceae</taxon>
        <taxon>Dokdonella</taxon>
    </lineage>
</organism>
<protein>
    <submittedName>
        <fullName evidence="5">Choline kinase</fullName>
    </submittedName>
</protein>
<keyword evidence="3" id="KW-0460">Magnesium</keyword>
<evidence type="ECO:0000256" key="1">
    <source>
        <dbReference type="ARBA" id="ARBA00022679"/>
    </source>
</evidence>
<comment type="caution">
    <text evidence="5">The sequence shown here is derived from an EMBL/GenBank/DDBJ whole genome shotgun (WGS) entry which is preliminary data.</text>
</comment>
<keyword evidence="2" id="KW-0548">Nucleotidyltransferase</keyword>
<dbReference type="SUPFAM" id="SSF53448">
    <property type="entry name" value="Nucleotide-diphospho-sugar transferases"/>
    <property type="match status" value="1"/>
</dbReference>